<dbReference type="AlphaFoldDB" id="A0AA88GEQ2"/>
<dbReference type="EMBL" id="PYSW02000070">
    <property type="protein sequence ID" value="KAG2372676.1"/>
    <property type="molecule type" value="Genomic_DNA"/>
</dbReference>
<gene>
    <name evidence="2" type="ORF">C9374_000756</name>
    <name evidence="1" type="ORF">C9374_013631</name>
</gene>
<dbReference type="EMBL" id="PYSW02000011">
    <property type="protein sequence ID" value="KAG2387906.1"/>
    <property type="molecule type" value="Genomic_DNA"/>
</dbReference>
<evidence type="ECO:0000313" key="2">
    <source>
        <dbReference type="EMBL" id="KAG2387906.1"/>
    </source>
</evidence>
<organism evidence="1 3">
    <name type="scientific">Naegleria lovaniensis</name>
    <name type="common">Amoeba</name>
    <dbReference type="NCBI Taxonomy" id="51637"/>
    <lineage>
        <taxon>Eukaryota</taxon>
        <taxon>Discoba</taxon>
        <taxon>Heterolobosea</taxon>
        <taxon>Tetramitia</taxon>
        <taxon>Eutetramitia</taxon>
        <taxon>Vahlkampfiidae</taxon>
        <taxon>Naegleria</taxon>
    </lineage>
</organism>
<name>A0AA88GEQ2_NAELO</name>
<reference evidence="1 3" key="1">
    <citation type="journal article" date="2018" name="BMC Genomics">
        <title>The genome of Naegleria lovaniensis, the basis for a comparative approach to unravel pathogenicity factors of the human pathogenic amoeba N. fowleri.</title>
        <authorList>
            <person name="Liechti N."/>
            <person name="Schurch N."/>
            <person name="Bruggmann R."/>
            <person name="Wittwer M."/>
        </authorList>
    </citation>
    <scope>NUCLEOTIDE SEQUENCE [LARGE SCALE GENOMIC DNA]</scope>
    <source>
        <strain evidence="1 3">ATCC 30569</strain>
    </source>
</reference>
<dbReference type="Proteomes" id="UP000816034">
    <property type="component" value="Unassembled WGS sequence"/>
</dbReference>
<protein>
    <submittedName>
        <fullName evidence="1">Uncharacterized protein</fullName>
    </submittedName>
</protein>
<sequence length="175" mass="21217">MSFCYDMVLVYGCVRGWQRPEFIQRIKRFIPRDLVHTKLGIAFNDDFDFEKQRKKWRPIKFDDDEIYEELLEKGQQNHLLELLNIDSKKFMFVYDAGDKELHLILRRIHIEMWKKINFDFKDGNVLYNEFADDDGKSFYRSVDAPTLEEIELLRKYSEKLGKESISSYMCLRYEN</sequence>
<evidence type="ECO:0000313" key="3">
    <source>
        <dbReference type="Proteomes" id="UP000816034"/>
    </source>
</evidence>
<accession>A0AA88GEQ2</accession>
<reference evidence="1" key="2">
    <citation type="submission" date="2020-04" db="EMBL/GenBank/DDBJ databases">
        <authorList>
            <person name="Liechti N."/>
            <person name="Schuerch N."/>
            <person name="Bruggmann R."/>
            <person name="Wittwer M."/>
        </authorList>
    </citation>
    <scope>NUCLEOTIDE SEQUENCE</scope>
    <source>
        <strain evidence="1">ATCC 30569</strain>
    </source>
</reference>
<evidence type="ECO:0000313" key="1">
    <source>
        <dbReference type="EMBL" id="KAG2372676.1"/>
    </source>
</evidence>
<comment type="caution">
    <text evidence="1">The sequence shown here is derived from an EMBL/GenBank/DDBJ whole genome shotgun (WGS) entry which is preliminary data.</text>
</comment>
<proteinExistence type="predicted"/>
<keyword evidence="3" id="KW-1185">Reference proteome</keyword>
<dbReference type="RefSeq" id="XP_044551898.1">
    <property type="nucleotide sequence ID" value="XM_044697538.1"/>
</dbReference>
<dbReference type="GeneID" id="68093212"/>